<keyword evidence="1" id="KW-0472">Membrane</keyword>
<comment type="caution">
    <text evidence="3">The sequence shown here is derived from an EMBL/GenBank/DDBJ whole genome shotgun (WGS) entry which is preliminary data.</text>
</comment>
<dbReference type="RefSeq" id="WP_127695906.1">
    <property type="nucleotide sequence ID" value="NZ_SACQ01000011.1"/>
</dbReference>
<feature type="signal peptide" evidence="2">
    <location>
        <begin position="1"/>
        <end position="19"/>
    </location>
</feature>
<reference evidence="3 4" key="1">
    <citation type="submission" date="2019-01" db="EMBL/GenBank/DDBJ databases">
        <authorList>
            <person name="Chen W.-M."/>
        </authorList>
    </citation>
    <scope>NUCLEOTIDE SEQUENCE [LARGE SCALE GENOMIC DNA]</scope>
    <source>
        <strain evidence="3 4">HPM-16</strain>
    </source>
</reference>
<feature type="chain" id="PRO_5019239282" evidence="2">
    <location>
        <begin position="20"/>
        <end position="187"/>
    </location>
</feature>
<keyword evidence="4" id="KW-1185">Reference proteome</keyword>
<evidence type="ECO:0000256" key="2">
    <source>
        <dbReference type="SAM" id="SignalP"/>
    </source>
</evidence>
<protein>
    <submittedName>
        <fullName evidence="3">Cobalt ABC transporter permease</fullName>
    </submittedName>
</protein>
<dbReference type="EMBL" id="SACQ01000011">
    <property type="protein sequence ID" value="RVU29296.1"/>
    <property type="molecule type" value="Genomic_DNA"/>
</dbReference>
<organism evidence="3 4">
    <name type="scientific">Neptunomonas marina</name>
    <dbReference type="NCBI Taxonomy" id="1815562"/>
    <lineage>
        <taxon>Bacteria</taxon>
        <taxon>Pseudomonadati</taxon>
        <taxon>Pseudomonadota</taxon>
        <taxon>Gammaproteobacteria</taxon>
        <taxon>Oceanospirillales</taxon>
        <taxon>Oceanospirillaceae</taxon>
        <taxon>Neptunomonas</taxon>
    </lineage>
</organism>
<dbReference type="AlphaFoldDB" id="A0A437Q455"/>
<accession>A0A437Q455</accession>
<gene>
    <name evidence="3" type="ORF">EOE65_16860</name>
</gene>
<name>A0A437Q455_9GAMM</name>
<evidence type="ECO:0000313" key="3">
    <source>
        <dbReference type="EMBL" id="RVU29296.1"/>
    </source>
</evidence>
<evidence type="ECO:0000313" key="4">
    <source>
        <dbReference type="Proteomes" id="UP000282818"/>
    </source>
</evidence>
<keyword evidence="1" id="KW-1133">Transmembrane helix</keyword>
<sequence>MNRLLLTALLLITSSFVGAHNVVGGVYTIGDTIEGEAGFSNGDMAPAGIKVIVTDMQGASLGQTETDAEGVFRFKPSRYVTHHFTLDLGAGHTLALTLAAEELPAALAPTQAPAATAVTTAAAKSATALNSQIEAAVARQVKPLRRELRELKEAAGLRDIVGGIGYILGLCGIAALLRERKMRKETA</sequence>
<keyword evidence="2" id="KW-0732">Signal</keyword>
<dbReference type="Proteomes" id="UP000282818">
    <property type="component" value="Unassembled WGS sequence"/>
</dbReference>
<feature type="transmembrane region" description="Helical" evidence="1">
    <location>
        <begin position="160"/>
        <end position="177"/>
    </location>
</feature>
<proteinExistence type="predicted"/>
<evidence type="ECO:0000256" key="1">
    <source>
        <dbReference type="SAM" id="Phobius"/>
    </source>
</evidence>
<keyword evidence="1" id="KW-0812">Transmembrane</keyword>